<evidence type="ECO:0000256" key="4">
    <source>
        <dbReference type="ARBA" id="ARBA00023136"/>
    </source>
</evidence>
<dbReference type="InterPro" id="IPR033985">
    <property type="entry name" value="SusD-like_N"/>
</dbReference>
<dbReference type="Proteomes" id="UP001163328">
    <property type="component" value="Chromosome"/>
</dbReference>
<dbReference type="Gene3D" id="1.25.40.390">
    <property type="match status" value="1"/>
</dbReference>
<evidence type="ECO:0000256" key="3">
    <source>
        <dbReference type="ARBA" id="ARBA00022729"/>
    </source>
</evidence>
<dbReference type="SUPFAM" id="SSF48452">
    <property type="entry name" value="TPR-like"/>
    <property type="match status" value="1"/>
</dbReference>
<evidence type="ECO:0000259" key="7">
    <source>
        <dbReference type="Pfam" id="PF07980"/>
    </source>
</evidence>
<proteinExistence type="inferred from homology"/>
<dbReference type="InterPro" id="IPR011990">
    <property type="entry name" value="TPR-like_helical_dom_sf"/>
</dbReference>
<reference evidence="9" key="1">
    <citation type="submission" date="2021-08" db="EMBL/GenBank/DDBJ databases">
        <title>Flavobacterium sp. strain CC-SYL302.</title>
        <authorList>
            <person name="Lin S.-Y."/>
            <person name="Lee T.-H."/>
            <person name="Young C.-C."/>
        </authorList>
    </citation>
    <scope>NUCLEOTIDE SEQUENCE</scope>
    <source>
        <strain evidence="9">CC-SYL302</strain>
    </source>
</reference>
<gene>
    <name evidence="9" type="ORF">K5I29_00965</name>
</gene>
<dbReference type="PROSITE" id="PS51257">
    <property type="entry name" value="PROKAR_LIPOPROTEIN"/>
    <property type="match status" value="1"/>
</dbReference>
<keyword evidence="10" id="KW-1185">Reference proteome</keyword>
<evidence type="ECO:0000313" key="10">
    <source>
        <dbReference type="Proteomes" id="UP001163328"/>
    </source>
</evidence>
<keyword evidence="3 6" id="KW-0732">Signal</keyword>
<comment type="subcellular location">
    <subcellularLocation>
        <location evidence="1">Cell outer membrane</location>
    </subcellularLocation>
</comment>
<sequence length="521" mass="57365">MRTLKKYIIGTALLSLSLTGCSDDQVLDLNPISSIPESVAFTTPEYVLASVNGMYQAAQIGYYNGAGARGYIWGAAYIQQNDFRGEDVVNTQGFYAITYENNQDPNAAANTIYYWVDGYRLINRCNIVIEGVQQAADNGVITQAQADDYAGQAKFLRAITHFELLMFFANPYGATNGETPGIPYRDFAINTASTIEQGMAENRSTVKENYIKILADLDAAEATISENSLVKASKNAAIGYKAKVKLHMRDWAGALTEVAKIENAYTLTPEPWGVFDNNGSNTESIFSILNTAAVNPGVNGAIASQYKRRQLGAISPILWNDSDWKADDKRRISTTDANDNENNLVYELPGELYVTNKYRDGVTYTDYTPILRFADIMLIKAEAEARNSNAVTTAALEALNAVRDRALVTSPSYTAADFASVGDFVSKVIKERRIEFVMEGKRWADIHRLQQDPLAEVAMDGIPAKFKSGSNPKMSSYTIGTPPAAVNLTIQAIPYSDYRFLWPLPSLETVYNPNVPQNPGY</sequence>
<protein>
    <submittedName>
        <fullName evidence="9">RagB/SusD family nutrient uptake outer membrane protein</fullName>
    </submittedName>
</protein>
<feature type="signal peptide" evidence="6">
    <location>
        <begin position="1"/>
        <end position="22"/>
    </location>
</feature>
<dbReference type="Pfam" id="PF14322">
    <property type="entry name" value="SusD-like_3"/>
    <property type="match status" value="1"/>
</dbReference>
<name>A0ABY6LYY1_9FLAO</name>
<evidence type="ECO:0000313" key="9">
    <source>
        <dbReference type="EMBL" id="UYW01537.1"/>
    </source>
</evidence>
<evidence type="ECO:0000256" key="1">
    <source>
        <dbReference type="ARBA" id="ARBA00004442"/>
    </source>
</evidence>
<dbReference type="EMBL" id="CP081495">
    <property type="protein sequence ID" value="UYW01537.1"/>
    <property type="molecule type" value="Genomic_DNA"/>
</dbReference>
<feature type="domain" description="RagB/SusD" evidence="7">
    <location>
        <begin position="334"/>
        <end position="521"/>
    </location>
</feature>
<dbReference type="Pfam" id="PF07980">
    <property type="entry name" value="SusD_RagB"/>
    <property type="match status" value="1"/>
</dbReference>
<evidence type="ECO:0000256" key="6">
    <source>
        <dbReference type="SAM" id="SignalP"/>
    </source>
</evidence>
<keyword evidence="4" id="KW-0472">Membrane</keyword>
<evidence type="ECO:0000256" key="5">
    <source>
        <dbReference type="ARBA" id="ARBA00023237"/>
    </source>
</evidence>
<feature type="chain" id="PRO_5045465444" evidence="6">
    <location>
        <begin position="23"/>
        <end position="521"/>
    </location>
</feature>
<accession>A0ABY6LYY1</accession>
<evidence type="ECO:0000259" key="8">
    <source>
        <dbReference type="Pfam" id="PF14322"/>
    </source>
</evidence>
<feature type="domain" description="SusD-like N-terminal" evidence="8">
    <location>
        <begin position="95"/>
        <end position="246"/>
    </location>
</feature>
<dbReference type="RefSeq" id="WP_264434011.1">
    <property type="nucleotide sequence ID" value="NZ_CP081495.1"/>
</dbReference>
<dbReference type="InterPro" id="IPR012944">
    <property type="entry name" value="SusD_RagB_dom"/>
</dbReference>
<evidence type="ECO:0000256" key="2">
    <source>
        <dbReference type="ARBA" id="ARBA00006275"/>
    </source>
</evidence>
<dbReference type="CDD" id="cd08977">
    <property type="entry name" value="SusD"/>
    <property type="match status" value="1"/>
</dbReference>
<keyword evidence="5" id="KW-0998">Cell outer membrane</keyword>
<organism evidence="9 10">
    <name type="scientific">Flavobacterium agricola</name>
    <dbReference type="NCBI Taxonomy" id="2870839"/>
    <lineage>
        <taxon>Bacteria</taxon>
        <taxon>Pseudomonadati</taxon>
        <taxon>Bacteroidota</taxon>
        <taxon>Flavobacteriia</taxon>
        <taxon>Flavobacteriales</taxon>
        <taxon>Flavobacteriaceae</taxon>
        <taxon>Flavobacterium</taxon>
    </lineage>
</organism>
<comment type="similarity">
    <text evidence="2">Belongs to the SusD family.</text>
</comment>